<evidence type="ECO:0000313" key="4">
    <source>
        <dbReference type="Proteomes" id="UP000002033"/>
    </source>
</evidence>
<dbReference type="HOGENOM" id="CLU_955715_0_0_5"/>
<name>D8JRI3_HYPDA</name>
<evidence type="ECO:0000256" key="1">
    <source>
        <dbReference type="SAM" id="MobiDB-lite"/>
    </source>
</evidence>
<protein>
    <submittedName>
        <fullName evidence="3">Uncharacterized protein</fullName>
    </submittedName>
</protein>
<sequence length="344" mass="36604">MRHTYALIDAAHFERRRFECGRIIMRAIVVISTVLTMLAASPLSSRPAAAEPIDPAQAIAQKFIDADRAAPAPPRAKPKPARITKSEPTAPGLDYETEMLENARAEQAERRKVIAEPAPLVIAQPAPSAAPEPIVNPPPAPPQTTEPAAKPVAPAQPAMIQRRQTADTKAATVPDAVPARPDTRATVLIVLDPDDTEQAHVKSDPIICFDQQCWISNGLDSPAKPMPRSEAVALKTTETPTGDSCSGKSACAFRNVAFQPETQIQVVEVGESRGVSDGAYTVAADSTCRKLNGDLTCDNALVTHAFRMWVVPEMTAQQVGASALEDAVAEGLQDSNNDNSADGK</sequence>
<feature type="region of interest" description="Disordered" evidence="1">
    <location>
        <begin position="68"/>
        <end position="94"/>
    </location>
</feature>
<feature type="compositionally biased region" description="Pro residues" evidence="1">
    <location>
        <begin position="128"/>
        <end position="144"/>
    </location>
</feature>
<accession>D8JRI3</accession>
<reference evidence="4" key="1">
    <citation type="journal article" date="2011" name="J. Bacteriol.">
        <title>Genome sequences of eight morphologically diverse alphaproteobacteria.</title>
        <authorList>
            <consortium name="US DOE Joint Genome Institute"/>
            <person name="Brown P.J."/>
            <person name="Kysela D.T."/>
            <person name="Buechlein A."/>
            <person name="Hemmerich C."/>
            <person name="Brun Y.V."/>
        </authorList>
    </citation>
    <scope>NUCLEOTIDE SEQUENCE [LARGE SCALE GENOMIC DNA]</scope>
    <source>
        <strain evidence="4">ATCC 51888 / DSM 1869 / NCIB 11706 / TK 0415</strain>
    </source>
</reference>
<keyword evidence="2" id="KW-1133">Transmembrane helix</keyword>
<keyword evidence="2" id="KW-0812">Transmembrane</keyword>
<feature type="region of interest" description="Disordered" evidence="1">
    <location>
        <begin position="126"/>
        <end position="150"/>
    </location>
</feature>
<dbReference type="Proteomes" id="UP000002033">
    <property type="component" value="Chromosome"/>
</dbReference>
<dbReference type="STRING" id="582899.Hden_0390"/>
<evidence type="ECO:0000256" key="2">
    <source>
        <dbReference type="SAM" id="Phobius"/>
    </source>
</evidence>
<keyword evidence="2" id="KW-0472">Membrane</keyword>
<dbReference type="AlphaFoldDB" id="D8JRI3"/>
<dbReference type="EMBL" id="CP002083">
    <property type="protein sequence ID" value="ADJ22212.1"/>
    <property type="molecule type" value="Genomic_DNA"/>
</dbReference>
<organism evidence="3 4">
    <name type="scientific">Hyphomicrobium denitrificans (strain ATCC 51888 / DSM 1869 / NCIMB 11706 / TK 0415)</name>
    <dbReference type="NCBI Taxonomy" id="582899"/>
    <lineage>
        <taxon>Bacteria</taxon>
        <taxon>Pseudomonadati</taxon>
        <taxon>Pseudomonadota</taxon>
        <taxon>Alphaproteobacteria</taxon>
        <taxon>Hyphomicrobiales</taxon>
        <taxon>Hyphomicrobiaceae</taxon>
        <taxon>Hyphomicrobium</taxon>
    </lineage>
</organism>
<feature type="transmembrane region" description="Helical" evidence="2">
    <location>
        <begin position="23"/>
        <end position="43"/>
    </location>
</feature>
<evidence type="ECO:0000313" key="3">
    <source>
        <dbReference type="EMBL" id="ADJ22212.1"/>
    </source>
</evidence>
<proteinExistence type="predicted"/>
<keyword evidence="4" id="KW-1185">Reference proteome</keyword>
<dbReference type="KEGG" id="hdn:Hden_0390"/>
<gene>
    <name evidence="3" type="ordered locus">Hden_0390</name>
</gene>